<comment type="caution">
    <text evidence="1">The sequence shown here is derived from an EMBL/GenBank/DDBJ whole genome shotgun (WGS) entry which is preliminary data.</text>
</comment>
<reference evidence="1 2" key="1">
    <citation type="submission" date="2018-04" db="EMBL/GenBank/DDBJ databases">
        <title>Genomic Encyclopedia of Archaeal and Bacterial Type Strains, Phase II (KMG-II): from individual species to whole genera.</title>
        <authorList>
            <person name="Goeker M."/>
        </authorList>
    </citation>
    <scope>NUCLEOTIDE SEQUENCE [LARGE SCALE GENOMIC DNA]</scope>
    <source>
        <strain evidence="1 2">DSM 21823</strain>
    </source>
</reference>
<sequence>MFNLIVAVISIALIAAMAAASIFYGGAAFGSGTAQAQASTLINNGQQISGAQQLYMIENSGNRNGVNSMTAANGLVTQGYLQAIPTPPANSTGANATDVGTWLVSADGTFAYVPLNTETAGATTSPAATVCGELVAQGGVTLTLTGSAALTAASTFGTDGFAIDQNQFACVVDAGAANINGSTAHFVFKL</sequence>
<name>A0A2T6B8Z4_9RHOB</name>
<accession>A0A2T6B8Z4</accession>
<evidence type="ECO:0000313" key="2">
    <source>
        <dbReference type="Proteomes" id="UP000244224"/>
    </source>
</evidence>
<dbReference type="RefSeq" id="WP_108127967.1">
    <property type="nucleotide sequence ID" value="NZ_QBKP01000002.1"/>
</dbReference>
<evidence type="ECO:0000313" key="1">
    <source>
        <dbReference type="EMBL" id="PTX52550.1"/>
    </source>
</evidence>
<protein>
    <recommendedName>
        <fullName evidence="3">PilS-like protein</fullName>
    </recommendedName>
</protein>
<dbReference type="EMBL" id="QBKP01000002">
    <property type="protein sequence ID" value="PTX52550.1"/>
    <property type="molecule type" value="Genomic_DNA"/>
</dbReference>
<gene>
    <name evidence="1" type="ORF">C8N34_102330</name>
</gene>
<organism evidence="1 2">
    <name type="scientific">Gemmobacter caeni</name>
    <dbReference type="NCBI Taxonomy" id="589035"/>
    <lineage>
        <taxon>Bacteria</taxon>
        <taxon>Pseudomonadati</taxon>
        <taxon>Pseudomonadota</taxon>
        <taxon>Alphaproteobacteria</taxon>
        <taxon>Rhodobacterales</taxon>
        <taxon>Paracoccaceae</taxon>
        <taxon>Gemmobacter</taxon>
    </lineage>
</organism>
<dbReference type="Proteomes" id="UP000244224">
    <property type="component" value="Unassembled WGS sequence"/>
</dbReference>
<evidence type="ECO:0008006" key="3">
    <source>
        <dbReference type="Google" id="ProtNLM"/>
    </source>
</evidence>
<proteinExistence type="predicted"/>
<dbReference type="AlphaFoldDB" id="A0A2T6B8Z4"/>
<keyword evidence="2" id="KW-1185">Reference proteome</keyword>